<dbReference type="GO" id="GO:0009617">
    <property type="term" value="P:response to bacterium"/>
    <property type="evidence" value="ECO:0007669"/>
    <property type="project" value="TreeGrafter"/>
</dbReference>
<dbReference type="PANTHER" id="PTHR19433">
    <property type="entry name" value="T-CELL RECEPTOR ALPHA CHAIN V REGION-RELATED"/>
    <property type="match status" value="1"/>
</dbReference>
<evidence type="ECO:0000256" key="5">
    <source>
        <dbReference type="ARBA" id="ARBA00023136"/>
    </source>
</evidence>
<dbReference type="GO" id="GO:0002376">
    <property type="term" value="P:immune system process"/>
    <property type="evidence" value="ECO:0007669"/>
    <property type="project" value="UniProtKB-KW"/>
</dbReference>
<reference evidence="10" key="1">
    <citation type="submission" date="2018-07" db="EMBL/GenBank/DDBJ databases">
        <title>Comparative genomics of catfishes provides insights into carnivory and benthic adaptation.</title>
        <authorList>
            <person name="Zhang Y."/>
            <person name="Wang D."/>
            <person name="Peng Z."/>
            <person name="Zheng S."/>
            <person name="Shao F."/>
            <person name="Tao W."/>
        </authorList>
    </citation>
    <scope>NUCLEOTIDE SEQUENCE</scope>
    <source>
        <strain evidence="10">Chongqing</strain>
    </source>
</reference>
<dbReference type="InterPro" id="IPR036179">
    <property type="entry name" value="Ig-like_dom_sf"/>
</dbReference>
<dbReference type="Proteomes" id="UP001205998">
    <property type="component" value="Unassembled WGS sequence"/>
</dbReference>
<name>A0AAD5AZ26_SILAS</name>
<protein>
    <submittedName>
        <fullName evidence="10">Immune-type receptor 14b isoform X1</fullName>
    </submittedName>
</protein>
<accession>A0AAD5AZ26</accession>
<feature type="signal peptide" evidence="8">
    <location>
        <begin position="1"/>
        <end position="19"/>
    </location>
</feature>
<evidence type="ECO:0000256" key="8">
    <source>
        <dbReference type="SAM" id="SignalP"/>
    </source>
</evidence>
<keyword evidence="7" id="KW-0325">Glycoprotein</keyword>
<keyword evidence="5" id="KW-0472">Membrane</keyword>
<keyword evidence="4" id="KW-0391">Immunity</keyword>
<dbReference type="InterPro" id="IPR013783">
    <property type="entry name" value="Ig-like_fold"/>
</dbReference>
<keyword evidence="3 8" id="KW-0732">Signal</keyword>
<dbReference type="InterPro" id="IPR003599">
    <property type="entry name" value="Ig_sub"/>
</dbReference>
<evidence type="ECO:0000256" key="2">
    <source>
        <dbReference type="ARBA" id="ARBA00022475"/>
    </source>
</evidence>
<dbReference type="Pfam" id="PF07686">
    <property type="entry name" value="V-set"/>
    <property type="match status" value="3"/>
</dbReference>
<evidence type="ECO:0000256" key="6">
    <source>
        <dbReference type="ARBA" id="ARBA00023157"/>
    </source>
</evidence>
<dbReference type="SMART" id="SM00406">
    <property type="entry name" value="IGv"/>
    <property type="match status" value="3"/>
</dbReference>
<dbReference type="GO" id="GO:0005886">
    <property type="term" value="C:plasma membrane"/>
    <property type="evidence" value="ECO:0007669"/>
    <property type="project" value="UniProtKB-SubCell"/>
</dbReference>
<dbReference type="InterPro" id="IPR052051">
    <property type="entry name" value="TCR_complex_component"/>
</dbReference>
<dbReference type="InterPro" id="IPR013106">
    <property type="entry name" value="Ig_V-set"/>
</dbReference>
<evidence type="ECO:0000313" key="10">
    <source>
        <dbReference type="EMBL" id="KAI5624917.1"/>
    </source>
</evidence>
<evidence type="ECO:0000256" key="1">
    <source>
        <dbReference type="ARBA" id="ARBA00004236"/>
    </source>
</evidence>
<keyword evidence="2" id="KW-1003">Cell membrane</keyword>
<dbReference type="Gene3D" id="2.60.40.10">
    <property type="entry name" value="Immunoglobulins"/>
    <property type="match status" value="3"/>
</dbReference>
<gene>
    <name evidence="10" type="ORF">C0J50_15723</name>
</gene>
<evidence type="ECO:0000256" key="7">
    <source>
        <dbReference type="ARBA" id="ARBA00023180"/>
    </source>
</evidence>
<keyword evidence="10" id="KW-0675">Receptor</keyword>
<dbReference type="PANTHER" id="PTHR19433:SF111">
    <property type="entry name" value="T CELL RECEPTOR ALPHA VARIABLE 4"/>
    <property type="match status" value="1"/>
</dbReference>
<feature type="domain" description="Ig-like" evidence="9">
    <location>
        <begin position="30"/>
        <end position="123"/>
    </location>
</feature>
<sequence length="527" mass="60173">MTEFWISILVFSVTYTVQSGRYCISAQSLKELDVYHPETKLSVDTGHSAHLQCCVIGKDDGEIIWFRQQNGNQPRVIVRVPKTANATFYHEFQNSRFQIKKLGNCFNLTVSHSTVSDEATYYCAFMFSAGTRLQIKGDRVTTTSVTSNPTLHGDNMSMNTQEKTVNTSVEDSPGMQQEFKDDTLNYAALQFSKRKVKAGRRKPDSVDEYQARKYQVTANSPKQPEVRLFQKELIVNIGESATLQCCVSNNLQDGRIIWLKQRPNQTRPEVVAGTFTGEFQRSRLQIENQGNCYNLTIFNTTKSDNSIYYCALMYTNKTSLKIKVKCSVTIAHVTLTLYQDRMYHRVKRPLNSHAHNRKQESEEETLNYAAVNFSKTKAEAENKHIGSTEYTLEPGRLWVSAQSLTESLVYQPDKELTVDIGDSATLRCCFSEKEFGMMALFKQSARKQPRLVIKLFQTSRETFYNAIQESRVRIERSTNCFNLTISTTIQSDEAMYYCALLISLDPTFGDGTYLKINGRIVFSPYNH</sequence>
<dbReference type="EMBL" id="MU551577">
    <property type="protein sequence ID" value="KAI5624917.1"/>
    <property type="molecule type" value="Genomic_DNA"/>
</dbReference>
<comment type="caution">
    <text evidence="10">The sequence shown here is derived from an EMBL/GenBank/DDBJ whole genome shotgun (WGS) entry which is preliminary data.</text>
</comment>
<dbReference type="InterPro" id="IPR007110">
    <property type="entry name" value="Ig-like_dom"/>
</dbReference>
<keyword evidence="11" id="KW-1185">Reference proteome</keyword>
<feature type="domain" description="Ig-like" evidence="9">
    <location>
        <begin position="224"/>
        <end position="321"/>
    </location>
</feature>
<proteinExistence type="predicted"/>
<comment type="subcellular location">
    <subcellularLocation>
        <location evidence="1">Cell membrane</location>
    </subcellularLocation>
</comment>
<evidence type="ECO:0000256" key="3">
    <source>
        <dbReference type="ARBA" id="ARBA00022729"/>
    </source>
</evidence>
<evidence type="ECO:0000256" key="4">
    <source>
        <dbReference type="ARBA" id="ARBA00022859"/>
    </source>
</evidence>
<evidence type="ECO:0000259" key="9">
    <source>
        <dbReference type="PROSITE" id="PS50835"/>
    </source>
</evidence>
<evidence type="ECO:0000313" key="11">
    <source>
        <dbReference type="Proteomes" id="UP001205998"/>
    </source>
</evidence>
<keyword evidence="6" id="KW-1015">Disulfide bond</keyword>
<feature type="chain" id="PRO_5042164201" evidence="8">
    <location>
        <begin position="20"/>
        <end position="527"/>
    </location>
</feature>
<dbReference type="SUPFAM" id="SSF48726">
    <property type="entry name" value="Immunoglobulin"/>
    <property type="match status" value="3"/>
</dbReference>
<dbReference type="CDD" id="cd00099">
    <property type="entry name" value="IgV"/>
    <property type="match status" value="3"/>
</dbReference>
<dbReference type="SMART" id="SM00409">
    <property type="entry name" value="IG"/>
    <property type="match status" value="3"/>
</dbReference>
<dbReference type="AlphaFoldDB" id="A0AAD5AZ26"/>
<dbReference type="PROSITE" id="PS50835">
    <property type="entry name" value="IG_LIKE"/>
    <property type="match status" value="2"/>
</dbReference>
<organism evidence="10 11">
    <name type="scientific">Silurus asotus</name>
    <name type="common">Amur catfish</name>
    <name type="synonym">Parasilurus asotus</name>
    <dbReference type="NCBI Taxonomy" id="30991"/>
    <lineage>
        <taxon>Eukaryota</taxon>
        <taxon>Metazoa</taxon>
        <taxon>Chordata</taxon>
        <taxon>Craniata</taxon>
        <taxon>Vertebrata</taxon>
        <taxon>Euteleostomi</taxon>
        <taxon>Actinopterygii</taxon>
        <taxon>Neopterygii</taxon>
        <taxon>Teleostei</taxon>
        <taxon>Ostariophysi</taxon>
        <taxon>Siluriformes</taxon>
        <taxon>Siluridae</taxon>
        <taxon>Silurus</taxon>
    </lineage>
</organism>